<organism evidence="2 3">
    <name type="scientific">Microbacterium horticulturae</name>
    <dbReference type="NCBI Taxonomy" id="3028316"/>
    <lineage>
        <taxon>Bacteria</taxon>
        <taxon>Bacillati</taxon>
        <taxon>Actinomycetota</taxon>
        <taxon>Actinomycetes</taxon>
        <taxon>Micrococcales</taxon>
        <taxon>Microbacteriaceae</taxon>
        <taxon>Microbacterium</taxon>
    </lineage>
</organism>
<dbReference type="Proteomes" id="UP001214553">
    <property type="component" value="Chromosome"/>
</dbReference>
<feature type="compositionally biased region" description="Basic and acidic residues" evidence="1">
    <location>
        <begin position="99"/>
        <end position="117"/>
    </location>
</feature>
<gene>
    <name evidence="2" type="ORF">PU630_11265</name>
</gene>
<dbReference type="Pfam" id="PF20242">
    <property type="entry name" value="Emfourin"/>
    <property type="match status" value="1"/>
</dbReference>
<proteinExistence type="predicted"/>
<protein>
    <submittedName>
        <fullName evidence="2">Uncharacterized protein</fullName>
    </submittedName>
</protein>
<name>A0ABY8BUH0_9MICO</name>
<feature type="region of interest" description="Disordered" evidence="1">
    <location>
        <begin position="94"/>
        <end position="117"/>
    </location>
</feature>
<dbReference type="InterPro" id="IPR049457">
    <property type="entry name" value="Emfourin"/>
</dbReference>
<evidence type="ECO:0000256" key="1">
    <source>
        <dbReference type="SAM" id="MobiDB-lite"/>
    </source>
</evidence>
<reference evidence="2 3" key="1">
    <citation type="submission" date="2023-03" db="EMBL/GenBank/DDBJ databases">
        <title>Genome sequence of Microbacterium sp. KACC 23027.</title>
        <authorList>
            <person name="Kim S."/>
            <person name="Heo J."/>
            <person name="Kwon S.-W."/>
        </authorList>
    </citation>
    <scope>NUCLEOTIDE SEQUENCE [LARGE SCALE GENOMIC DNA]</scope>
    <source>
        <strain evidence="2 3">KACC 23027</strain>
    </source>
</reference>
<accession>A0ABY8BUH0</accession>
<evidence type="ECO:0000313" key="2">
    <source>
        <dbReference type="EMBL" id="WEG07821.1"/>
    </source>
</evidence>
<dbReference type="EMBL" id="CP119108">
    <property type="protein sequence ID" value="WEG07821.1"/>
    <property type="molecule type" value="Genomic_DNA"/>
</dbReference>
<sequence length="117" mass="13129">MEPTDQPAVSVTVVRTGGFAGLRREWNAQPPEPQRERWVMLIRQCPWDEPDAAAPAPAPDRFTWHIQAQLGADDRSADVPETQLHGPWRDLVAEVQSFEQERTGHDPESGTGSHPDR</sequence>
<evidence type="ECO:0000313" key="3">
    <source>
        <dbReference type="Proteomes" id="UP001214553"/>
    </source>
</evidence>
<dbReference type="RefSeq" id="WP_275277160.1">
    <property type="nucleotide sequence ID" value="NZ_CP119108.1"/>
</dbReference>
<keyword evidence="3" id="KW-1185">Reference proteome</keyword>